<accession>C4J1Z3</accession>
<sequence>MVHRLIKQATRLASELEKFPSPDEKQRITYAYSREQELEKSRSKW</sequence>
<name>C4J1Z3_MAIZE</name>
<reference evidence="1" key="1">
    <citation type="journal article" date="2009" name="PLoS Genet.">
        <title>Sequencing, mapping, and analysis of 27,455 maize full-length cDNAs.</title>
        <authorList>
            <person name="Soderlund C."/>
            <person name="Descour A."/>
            <person name="Kudrna D."/>
            <person name="Bomhoff M."/>
            <person name="Boyd L."/>
            <person name="Currie J."/>
            <person name="Angelova A."/>
            <person name="Collura K."/>
            <person name="Wissotski M."/>
            <person name="Ashley E."/>
            <person name="Morrow D."/>
            <person name="Fernandes J."/>
            <person name="Walbot V."/>
            <person name="Yu Y."/>
        </authorList>
    </citation>
    <scope>NUCLEOTIDE SEQUENCE</scope>
    <source>
        <strain evidence="1">B73</strain>
    </source>
</reference>
<protein>
    <submittedName>
        <fullName evidence="1">Uncharacterized protein</fullName>
    </submittedName>
</protein>
<organism evidence="1">
    <name type="scientific">Zea mays</name>
    <name type="common">Maize</name>
    <dbReference type="NCBI Taxonomy" id="4577"/>
    <lineage>
        <taxon>Eukaryota</taxon>
        <taxon>Viridiplantae</taxon>
        <taxon>Streptophyta</taxon>
        <taxon>Embryophyta</taxon>
        <taxon>Tracheophyta</taxon>
        <taxon>Spermatophyta</taxon>
        <taxon>Magnoliopsida</taxon>
        <taxon>Liliopsida</taxon>
        <taxon>Poales</taxon>
        <taxon>Poaceae</taxon>
        <taxon>PACMAD clade</taxon>
        <taxon>Panicoideae</taxon>
        <taxon>Andropogonodae</taxon>
        <taxon>Andropogoneae</taxon>
        <taxon>Tripsacinae</taxon>
        <taxon>Zea</taxon>
    </lineage>
</organism>
<proteinExistence type="evidence at transcript level"/>
<dbReference type="AlphaFoldDB" id="C4J1Z3"/>
<dbReference type="EMBL" id="BT084840">
    <property type="protein sequence ID" value="ACR35193.1"/>
    <property type="molecule type" value="mRNA"/>
</dbReference>
<evidence type="ECO:0000313" key="1">
    <source>
        <dbReference type="EMBL" id="ACR35193.1"/>
    </source>
</evidence>
<reference evidence="1" key="2">
    <citation type="submission" date="2012-06" db="EMBL/GenBank/DDBJ databases">
        <authorList>
            <person name="Yu Y."/>
            <person name="Currie J."/>
            <person name="Lomeli R."/>
            <person name="Angelova A."/>
            <person name="Collura K."/>
            <person name="Wissotski M."/>
            <person name="Campos D."/>
            <person name="Kudrna D."/>
            <person name="Golser W."/>
            <person name="Ashely E."/>
            <person name="Descour A."/>
            <person name="Fernandes J."/>
            <person name="Soderlund C."/>
            <person name="Walbot V."/>
        </authorList>
    </citation>
    <scope>NUCLEOTIDE SEQUENCE</scope>
    <source>
        <strain evidence="1">B73</strain>
    </source>
</reference>